<keyword evidence="4" id="KW-0396">Initiation factor</keyword>
<name>A0A016TE68_9BILA</name>
<dbReference type="GO" id="GO:0005829">
    <property type="term" value="C:cytosol"/>
    <property type="evidence" value="ECO:0007669"/>
    <property type="project" value="UniProtKB-SubCell"/>
</dbReference>
<dbReference type="InterPro" id="IPR051855">
    <property type="entry name" value="eIF2B_beta_subunit"/>
</dbReference>
<reference evidence="11" key="1">
    <citation type="journal article" date="2015" name="Nat. Genet.">
        <title>The genome and transcriptome of the zoonotic hookworm Ancylostoma ceylanicum identify infection-specific gene families.</title>
        <authorList>
            <person name="Schwarz E.M."/>
            <person name="Hu Y."/>
            <person name="Antoshechkin I."/>
            <person name="Miller M.M."/>
            <person name="Sternberg P.W."/>
            <person name="Aroian R.V."/>
        </authorList>
    </citation>
    <scope>NUCLEOTIDE SEQUENCE</scope>
    <source>
        <strain evidence="11">HY135</strain>
    </source>
</reference>
<dbReference type="SUPFAM" id="SSF100950">
    <property type="entry name" value="NagB/RpiA/CoA transferase-like"/>
    <property type="match status" value="1"/>
</dbReference>
<evidence type="ECO:0000256" key="4">
    <source>
        <dbReference type="ARBA" id="ARBA00022540"/>
    </source>
</evidence>
<dbReference type="AlphaFoldDB" id="A0A016TE68"/>
<accession>A0A016TE68</accession>
<keyword evidence="11" id="KW-1185">Reference proteome</keyword>
<evidence type="ECO:0000256" key="6">
    <source>
        <dbReference type="ARBA" id="ARBA00044122"/>
    </source>
</evidence>
<protein>
    <recommendedName>
        <fullName evidence="6">Translation initiation factor eIF2B subunit beta</fullName>
    </recommendedName>
    <alternativeName>
        <fullName evidence="7">eIF2B GDP-GTP exchange factor subunit beta</fullName>
    </alternativeName>
</protein>
<dbReference type="GO" id="GO:0003743">
    <property type="term" value="F:translation initiation factor activity"/>
    <property type="evidence" value="ECO:0007669"/>
    <property type="project" value="UniProtKB-KW"/>
</dbReference>
<comment type="similarity">
    <text evidence="2 9">Belongs to the eIF-2B alpha/beta/delta subunits family.</text>
</comment>
<evidence type="ECO:0000256" key="7">
    <source>
        <dbReference type="ARBA" id="ARBA00044228"/>
    </source>
</evidence>
<comment type="subunit">
    <text evidence="8">Component of the translation initiation factor 2B (eIF2B) complex which is a heterodecamer of two sets of five different subunits: alpha, beta, gamma, delta and epsilon. Subunits alpha, beta and delta comprise a regulatory subcomplex and subunits epsilon and gamma comprise a catalytic subcomplex. Within the complex, the hexameric regulatory complex resides at the center, with the two heterodimeric catalytic subcomplexes bound on opposite sides.</text>
</comment>
<proteinExistence type="inferred from homology"/>
<evidence type="ECO:0000313" key="10">
    <source>
        <dbReference type="EMBL" id="EYC00972.1"/>
    </source>
</evidence>
<dbReference type="PANTHER" id="PTHR45859">
    <property type="entry name" value="TRANSLATION INITIATION FACTOR EIF-2B SUBUNIT BETA"/>
    <property type="match status" value="1"/>
</dbReference>
<organism evidence="10 11">
    <name type="scientific">Ancylostoma ceylanicum</name>
    <dbReference type="NCBI Taxonomy" id="53326"/>
    <lineage>
        <taxon>Eukaryota</taxon>
        <taxon>Metazoa</taxon>
        <taxon>Ecdysozoa</taxon>
        <taxon>Nematoda</taxon>
        <taxon>Chromadorea</taxon>
        <taxon>Rhabditida</taxon>
        <taxon>Rhabditina</taxon>
        <taxon>Rhabditomorpha</taxon>
        <taxon>Strongyloidea</taxon>
        <taxon>Ancylostomatidae</taxon>
        <taxon>Ancylostomatinae</taxon>
        <taxon>Ancylostoma</taxon>
    </lineage>
</organism>
<comment type="subcellular location">
    <subcellularLocation>
        <location evidence="1">Cytoplasm</location>
        <location evidence="1">Cytosol</location>
    </subcellularLocation>
</comment>
<dbReference type="InterPro" id="IPR037171">
    <property type="entry name" value="NagB/RpiA_transferase-like"/>
</dbReference>
<dbReference type="Pfam" id="PF01008">
    <property type="entry name" value="IF-2B"/>
    <property type="match status" value="2"/>
</dbReference>
<evidence type="ECO:0000256" key="2">
    <source>
        <dbReference type="ARBA" id="ARBA00007251"/>
    </source>
</evidence>
<dbReference type="OrthoDB" id="269919at2759"/>
<dbReference type="GO" id="GO:0005851">
    <property type="term" value="C:eukaryotic translation initiation factor 2B complex"/>
    <property type="evidence" value="ECO:0007669"/>
    <property type="project" value="TreeGrafter"/>
</dbReference>
<keyword evidence="5" id="KW-0648">Protein biosynthesis</keyword>
<keyword evidence="3" id="KW-0963">Cytoplasm</keyword>
<evidence type="ECO:0000256" key="1">
    <source>
        <dbReference type="ARBA" id="ARBA00004514"/>
    </source>
</evidence>
<dbReference type="InterPro" id="IPR000649">
    <property type="entry name" value="IF-2B-related"/>
</dbReference>
<evidence type="ECO:0000256" key="8">
    <source>
        <dbReference type="ARBA" id="ARBA00046432"/>
    </source>
</evidence>
<dbReference type="GO" id="GO:0005085">
    <property type="term" value="F:guanyl-nucleotide exchange factor activity"/>
    <property type="evidence" value="ECO:0007669"/>
    <property type="project" value="TreeGrafter"/>
</dbReference>
<sequence>MLVMEPTKDLTELRKGFVATYRRKPVRPCSLDVALETLQFLRKVILYEKYETIVDLLGALTLHGRWICAMIPSELVIRNVLMMVSKLARDESFRIISGEPISAFDSLNKLWSKSEDNSGSASGKKLKKGLIQAINEVSSEMSLCCENIAARAGDLINPQDVLIVHHLSESPTLSAFLASARATRKHRVLSVARSNEFDSTPEFATPIQLCDVGSKMCEVTKVMLLLHRNLHSDSDYLHCKAAHYFVQVLLPGVSVFPDGSCLVPAGGLSICLSAQRHSVPVYILAAFYKITPFFVPDPMMVNPNKAPGVGFSHALDFSGLVEVPRPTFDLLPASLVTLYISNSACILPSHVYRLIGDYYHPEDVTES</sequence>
<dbReference type="InterPro" id="IPR042529">
    <property type="entry name" value="IF_2B-like_C"/>
</dbReference>
<dbReference type="Proteomes" id="UP000024635">
    <property type="component" value="Unassembled WGS sequence"/>
</dbReference>
<comment type="caution">
    <text evidence="10">The sequence shown here is derived from an EMBL/GenBank/DDBJ whole genome shotgun (WGS) entry which is preliminary data.</text>
</comment>
<evidence type="ECO:0000313" key="11">
    <source>
        <dbReference type="Proteomes" id="UP000024635"/>
    </source>
</evidence>
<evidence type="ECO:0000256" key="3">
    <source>
        <dbReference type="ARBA" id="ARBA00022490"/>
    </source>
</evidence>
<gene>
    <name evidence="10" type="primary">Acey_s0111.g226</name>
    <name evidence="10" type="synonym">Acey-Y47H9C.7</name>
    <name evidence="10" type="ORF">Y032_0111g226</name>
</gene>
<evidence type="ECO:0000256" key="5">
    <source>
        <dbReference type="ARBA" id="ARBA00022917"/>
    </source>
</evidence>
<dbReference type="PANTHER" id="PTHR45859:SF1">
    <property type="entry name" value="TRANSLATION INITIATION FACTOR EIF-2B SUBUNIT BETA"/>
    <property type="match status" value="1"/>
</dbReference>
<evidence type="ECO:0000256" key="9">
    <source>
        <dbReference type="RuleBase" id="RU003814"/>
    </source>
</evidence>
<dbReference type="STRING" id="53326.A0A016TE68"/>
<dbReference type="Gene3D" id="3.40.50.10470">
    <property type="entry name" value="Translation initiation factor eif-2b, domain 2"/>
    <property type="match status" value="1"/>
</dbReference>
<dbReference type="EMBL" id="JARK01001447">
    <property type="protein sequence ID" value="EYC00972.1"/>
    <property type="molecule type" value="Genomic_DNA"/>
</dbReference>